<evidence type="ECO:0000256" key="2">
    <source>
        <dbReference type="ARBA" id="ARBA00009477"/>
    </source>
</evidence>
<comment type="subcellular location">
    <subcellularLocation>
        <location evidence="1">Cell envelope</location>
    </subcellularLocation>
</comment>
<comment type="caution">
    <text evidence="8">The sequence shown here is derived from an EMBL/GenBank/DDBJ whole genome shotgun (WGS) entry which is preliminary data.</text>
</comment>
<evidence type="ECO:0000259" key="4">
    <source>
        <dbReference type="Pfam" id="PF25876"/>
    </source>
</evidence>
<dbReference type="InterPro" id="IPR058625">
    <property type="entry name" value="MdtA-like_BSH"/>
</dbReference>
<feature type="region of interest" description="Disordered" evidence="3">
    <location>
        <begin position="377"/>
        <end position="396"/>
    </location>
</feature>
<evidence type="ECO:0000256" key="3">
    <source>
        <dbReference type="SAM" id="MobiDB-lite"/>
    </source>
</evidence>
<dbReference type="Pfam" id="PF25876">
    <property type="entry name" value="HH_MFP_RND"/>
    <property type="match status" value="1"/>
</dbReference>
<feature type="domain" description="Multidrug resistance protein MdtA-like barrel-sandwich hybrid" evidence="5">
    <location>
        <begin position="66"/>
        <end position="209"/>
    </location>
</feature>
<name>A0ABU3S6C3_9HYPH</name>
<dbReference type="Gene3D" id="1.10.287.470">
    <property type="entry name" value="Helix hairpin bin"/>
    <property type="match status" value="1"/>
</dbReference>
<dbReference type="RefSeq" id="WP_316018165.1">
    <property type="nucleotide sequence ID" value="NZ_JAWDID010000012.1"/>
</dbReference>
<dbReference type="NCBIfam" id="TIGR01730">
    <property type="entry name" value="RND_mfp"/>
    <property type="match status" value="1"/>
</dbReference>
<dbReference type="EMBL" id="JAWDID010000012">
    <property type="protein sequence ID" value="MDU0340294.1"/>
    <property type="molecule type" value="Genomic_DNA"/>
</dbReference>
<dbReference type="PANTHER" id="PTHR30158:SF3">
    <property type="entry name" value="MULTIDRUG EFFLUX PUMP SUBUNIT ACRA-RELATED"/>
    <property type="match status" value="1"/>
</dbReference>
<evidence type="ECO:0000259" key="5">
    <source>
        <dbReference type="Pfam" id="PF25917"/>
    </source>
</evidence>
<dbReference type="InterPro" id="IPR006143">
    <property type="entry name" value="RND_pump_MFP"/>
</dbReference>
<evidence type="ECO:0000259" key="7">
    <source>
        <dbReference type="Pfam" id="PF25967"/>
    </source>
</evidence>
<dbReference type="Pfam" id="PF25967">
    <property type="entry name" value="RND-MFP_C"/>
    <property type="match status" value="1"/>
</dbReference>
<proteinExistence type="inferred from homology"/>
<dbReference type="Pfam" id="PF25944">
    <property type="entry name" value="Beta-barrel_RND"/>
    <property type="match status" value="1"/>
</dbReference>
<reference evidence="8 9" key="1">
    <citation type="submission" date="2023-09" db="EMBL/GenBank/DDBJ databases">
        <title>Whole genome shotgun sequencing (WGS) of Bosea sp. ZW T0_25, isolated from stored onions (Allium cepa).</title>
        <authorList>
            <person name="Stoll D.A."/>
            <person name="Huch M."/>
        </authorList>
    </citation>
    <scope>NUCLEOTIDE SEQUENCE [LARGE SCALE GENOMIC DNA]</scope>
    <source>
        <strain evidence="8 9">ZW T0_25</strain>
    </source>
</reference>
<dbReference type="InterPro" id="IPR058624">
    <property type="entry name" value="MdtA-like_HH"/>
</dbReference>
<feature type="domain" description="Multidrug resistance protein MdtA-like alpha-helical hairpin" evidence="4">
    <location>
        <begin position="108"/>
        <end position="176"/>
    </location>
</feature>
<accession>A0ABU3S6C3</accession>
<comment type="similarity">
    <text evidence="2">Belongs to the membrane fusion protein (MFP) (TC 8.A.1) family.</text>
</comment>
<dbReference type="Pfam" id="PF25917">
    <property type="entry name" value="BSH_RND"/>
    <property type="match status" value="1"/>
</dbReference>
<dbReference type="Gene3D" id="2.40.420.20">
    <property type="match status" value="1"/>
</dbReference>
<dbReference type="PANTHER" id="PTHR30158">
    <property type="entry name" value="ACRA/E-RELATED COMPONENT OF DRUG EFFLUX TRANSPORTER"/>
    <property type="match status" value="1"/>
</dbReference>
<sequence length="396" mass="41826">MTFPISHLGRGLLLGALLLTAACSEEKKPAQGAGAQRPPVAVGVITAEPQTLPVTNNLPGRIAPTRIAEVRPRVSGIVVERVFQQGTMVKQGDVLYRIDPAPFRVRVASAEAALKRAEASQLQARQHSDRIVELLDRKVASTQQQETAVAQLAQAEADVAAARAGLDAAQLDLQYSEVRAPISGRIGRALITEGALVGTGAADILATIQQLDPVYADFTQSAGELLALRQALKLGALTGPNPGAANVQLLFDNGATYKHRGQLLFSEATVDVTTGQVTLRGQFPNPDGDLLPGMYVRVVLEQGVQNNVLAVPLQAIQRDGAGQGQLYVLQADGTLELRPVRTGRTVDNLQVIDDGLKPGDQVVVEGFQKIRPGAKFTGAPWKPAAADPAPATEKQG</sequence>
<feature type="domain" description="Multidrug resistance protein MdtA-like C-terminal permuted SH3" evidence="7">
    <location>
        <begin position="307"/>
        <end position="369"/>
    </location>
</feature>
<dbReference type="SUPFAM" id="SSF111369">
    <property type="entry name" value="HlyD-like secretion proteins"/>
    <property type="match status" value="1"/>
</dbReference>
<evidence type="ECO:0000313" key="8">
    <source>
        <dbReference type="EMBL" id="MDU0340294.1"/>
    </source>
</evidence>
<keyword evidence="9" id="KW-1185">Reference proteome</keyword>
<organism evidence="8 9">
    <name type="scientific">Bosea rubneri</name>
    <dbReference type="NCBI Taxonomy" id="3075434"/>
    <lineage>
        <taxon>Bacteria</taxon>
        <taxon>Pseudomonadati</taxon>
        <taxon>Pseudomonadota</taxon>
        <taxon>Alphaproteobacteria</taxon>
        <taxon>Hyphomicrobiales</taxon>
        <taxon>Boseaceae</taxon>
        <taxon>Bosea</taxon>
    </lineage>
</organism>
<evidence type="ECO:0000313" key="9">
    <source>
        <dbReference type="Proteomes" id="UP001254257"/>
    </source>
</evidence>
<feature type="domain" description="Multidrug resistance protein MdtA-like beta-barrel" evidence="6">
    <location>
        <begin position="213"/>
        <end position="303"/>
    </location>
</feature>
<dbReference type="InterPro" id="IPR058627">
    <property type="entry name" value="MdtA-like_C"/>
</dbReference>
<dbReference type="Proteomes" id="UP001254257">
    <property type="component" value="Unassembled WGS sequence"/>
</dbReference>
<evidence type="ECO:0000259" key="6">
    <source>
        <dbReference type="Pfam" id="PF25944"/>
    </source>
</evidence>
<protein>
    <submittedName>
        <fullName evidence="8">Efflux RND transporter periplasmic adaptor subunit</fullName>
    </submittedName>
</protein>
<feature type="compositionally biased region" description="Low complexity" evidence="3">
    <location>
        <begin position="379"/>
        <end position="396"/>
    </location>
</feature>
<dbReference type="Gene3D" id="2.40.50.100">
    <property type="match status" value="1"/>
</dbReference>
<gene>
    <name evidence="8" type="ORF">RKE40_10395</name>
</gene>
<dbReference type="Gene3D" id="2.40.30.170">
    <property type="match status" value="1"/>
</dbReference>
<evidence type="ECO:0000256" key="1">
    <source>
        <dbReference type="ARBA" id="ARBA00004196"/>
    </source>
</evidence>
<dbReference type="InterPro" id="IPR058626">
    <property type="entry name" value="MdtA-like_b-barrel"/>
</dbReference>